<keyword evidence="2" id="KW-1185">Reference proteome</keyword>
<dbReference type="RefSeq" id="WP_202828385.1">
    <property type="nucleotide sequence ID" value="NZ_JAEUXJ010000017.1"/>
</dbReference>
<name>A0ABS1VAG4_9PROT</name>
<dbReference type="EMBL" id="JAEUXJ010000017">
    <property type="protein sequence ID" value="MBL6458643.1"/>
    <property type="molecule type" value="Genomic_DNA"/>
</dbReference>
<reference evidence="1 2" key="1">
    <citation type="submission" date="2021-01" db="EMBL/GenBank/DDBJ databases">
        <title>Belnapia mucosa sp. nov. and Belnapia arida sp. nov., isolated from the Tabernas Desert (Almeria, Spain).</title>
        <authorList>
            <person name="Molina-Menor E."/>
            <person name="Vidal-Verdu A."/>
            <person name="Calonge A."/>
            <person name="Satari L."/>
            <person name="Pereto Magraner J."/>
            <person name="Porcar Miralles M."/>
        </authorList>
    </citation>
    <scope>NUCLEOTIDE SEQUENCE [LARGE SCALE GENOMIC DNA]</scope>
    <source>
        <strain evidence="1 2">T6</strain>
    </source>
</reference>
<protein>
    <submittedName>
        <fullName evidence="1">Uncharacterized protein</fullName>
    </submittedName>
</protein>
<evidence type="ECO:0000313" key="2">
    <source>
        <dbReference type="Proteomes" id="UP000606490"/>
    </source>
</evidence>
<gene>
    <name evidence="1" type="ORF">JMJ55_25215</name>
</gene>
<dbReference type="Proteomes" id="UP000606490">
    <property type="component" value="Unassembled WGS sequence"/>
</dbReference>
<evidence type="ECO:0000313" key="1">
    <source>
        <dbReference type="EMBL" id="MBL6458643.1"/>
    </source>
</evidence>
<comment type="caution">
    <text evidence="1">The sequence shown here is derived from an EMBL/GenBank/DDBJ whole genome shotgun (WGS) entry which is preliminary data.</text>
</comment>
<organism evidence="1 2">
    <name type="scientific">Belnapia mucosa</name>
    <dbReference type="NCBI Taxonomy" id="2804532"/>
    <lineage>
        <taxon>Bacteria</taxon>
        <taxon>Pseudomonadati</taxon>
        <taxon>Pseudomonadota</taxon>
        <taxon>Alphaproteobacteria</taxon>
        <taxon>Acetobacterales</taxon>
        <taxon>Roseomonadaceae</taxon>
        <taxon>Belnapia</taxon>
    </lineage>
</organism>
<accession>A0ABS1VAG4</accession>
<proteinExistence type="predicted"/>
<sequence length="203" mass="20870">MAEIAELALRQAGRHGPASAERIELLSLAAGAGLGSNGDAKALAAGQSAAELGEQACGGGAGGANGQPAPADLADGCAKLRLMRPILAHGQWVAKLAPLVRSWQQTKVIPRDPASRSTAAEAARRYFPEVATPAIAAYRTASVGPALSPQASDFARDWLQQMRCATMVIQALNIGEPGLRDEVGGMVRQFPAELRQPGCGPAA</sequence>